<keyword evidence="2" id="KW-0238">DNA-binding</keyword>
<keyword evidence="3" id="KW-0804">Transcription</keyword>
<dbReference type="PANTHER" id="PTHR46796:SF6">
    <property type="entry name" value="ARAC SUBFAMILY"/>
    <property type="match status" value="1"/>
</dbReference>
<reference evidence="6" key="1">
    <citation type="journal article" date="2019" name="Int. J. Syst. Evol. Microbiol.">
        <title>The Global Catalogue of Microorganisms (GCM) 10K type strain sequencing project: providing services to taxonomists for standard genome sequencing and annotation.</title>
        <authorList>
            <consortium name="The Broad Institute Genomics Platform"/>
            <consortium name="The Broad Institute Genome Sequencing Center for Infectious Disease"/>
            <person name="Wu L."/>
            <person name="Ma J."/>
        </authorList>
    </citation>
    <scope>NUCLEOTIDE SEQUENCE [LARGE SCALE GENOMIC DNA]</scope>
    <source>
        <strain evidence="6">JCM 16578</strain>
    </source>
</reference>
<dbReference type="SUPFAM" id="SSF46689">
    <property type="entry name" value="Homeodomain-like"/>
    <property type="match status" value="1"/>
</dbReference>
<dbReference type="SMART" id="SM00342">
    <property type="entry name" value="HTH_ARAC"/>
    <property type="match status" value="1"/>
</dbReference>
<dbReference type="InterPro" id="IPR050204">
    <property type="entry name" value="AraC_XylS_family_regulators"/>
</dbReference>
<dbReference type="InterPro" id="IPR035418">
    <property type="entry name" value="AraC-bd_2"/>
</dbReference>
<dbReference type="InterPro" id="IPR020449">
    <property type="entry name" value="Tscrpt_reg_AraC-type_HTH"/>
</dbReference>
<dbReference type="Proteomes" id="UP001501563">
    <property type="component" value="Unassembled WGS sequence"/>
</dbReference>
<evidence type="ECO:0000256" key="2">
    <source>
        <dbReference type="ARBA" id="ARBA00023125"/>
    </source>
</evidence>
<dbReference type="PROSITE" id="PS00041">
    <property type="entry name" value="HTH_ARAC_FAMILY_1"/>
    <property type="match status" value="1"/>
</dbReference>
<organism evidence="5 6">
    <name type="scientific">Streptomyces lannensis</name>
    <dbReference type="NCBI Taxonomy" id="766498"/>
    <lineage>
        <taxon>Bacteria</taxon>
        <taxon>Bacillati</taxon>
        <taxon>Actinomycetota</taxon>
        <taxon>Actinomycetes</taxon>
        <taxon>Kitasatosporales</taxon>
        <taxon>Streptomycetaceae</taxon>
        <taxon>Streptomyces</taxon>
    </lineage>
</organism>
<protein>
    <recommendedName>
        <fullName evidence="4">HTH araC/xylS-type domain-containing protein</fullName>
    </recommendedName>
</protein>
<keyword evidence="6" id="KW-1185">Reference proteome</keyword>
<dbReference type="InterPro" id="IPR009057">
    <property type="entry name" value="Homeodomain-like_sf"/>
</dbReference>
<dbReference type="PRINTS" id="PR00032">
    <property type="entry name" value="HTHARAC"/>
</dbReference>
<feature type="domain" description="HTH araC/xylS-type" evidence="4">
    <location>
        <begin position="214"/>
        <end position="315"/>
    </location>
</feature>
<name>A0ABP7JLI5_9ACTN</name>
<dbReference type="Pfam" id="PF14525">
    <property type="entry name" value="AraC_binding_2"/>
    <property type="match status" value="1"/>
</dbReference>
<comment type="caution">
    <text evidence="5">The sequence shown here is derived from an EMBL/GenBank/DDBJ whole genome shotgun (WGS) entry which is preliminary data.</text>
</comment>
<dbReference type="Pfam" id="PF12833">
    <property type="entry name" value="HTH_18"/>
    <property type="match status" value="1"/>
</dbReference>
<dbReference type="EMBL" id="BAAAZA010000001">
    <property type="protein sequence ID" value="GAA3847252.1"/>
    <property type="molecule type" value="Genomic_DNA"/>
</dbReference>
<dbReference type="InterPro" id="IPR018060">
    <property type="entry name" value="HTH_AraC"/>
</dbReference>
<evidence type="ECO:0000313" key="5">
    <source>
        <dbReference type="EMBL" id="GAA3847252.1"/>
    </source>
</evidence>
<dbReference type="PANTHER" id="PTHR46796">
    <property type="entry name" value="HTH-TYPE TRANSCRIPTIONAL ACTIVATOR RHAS-RELATED"/>
    <property type="match status" value="1"/>
</dbReference>
<evidence type="ECO:0000256" key="1">
    <source>
        <dbReference type="ARBA" id="ARBA00023015"/>
    </source>
</evidence>
<gene>
    <name evidence="5" type="ORF">GCM10022207_05570</name>
</gene>
<proteinExistence type="predicted"/>
<accession>A0ABP7JLI5</accession>
<sequence>MLLLDLDTVARHERVDAFQYALDLSVPNDVEHEDPDAELHARFDMWRVGAVDLVEVHSTGFQVRRTEKHLRRLRERPVVSVSLQTGGTGRVEFGGRQQFLGPDDIYVQHEVCARTYGWSGSGASQAVLIDAERLGLPVESVVEAGFRLRASPMYDLVLGHLRGLWRDPALLEADPGAPALSDATVGLVRALLVSAAHDPGDPPVRAAMDDTLLTRILAYLRRHLTEPDLTPERVAAEHAMSRRHLYAVLGRAGISLEQWLIERRLERARALLASPSYRGLTVAAVAARCGFGSASHFTRRFRAAYGLTPREWRRHAENEAVAKASLVLSRAAGPLAFVPAVSSADAAVLVPEPAGDVPPPESDRG</sequence>
<dbReference type="Gene3D" id="1.10.10.60">
    <property type="entry name" value="Homeodomain-like"/>
    <property type="match status" value="1"/>
</dbReference>
<dbReference type="InterPro" id="IPR018062">
    <property type="entry name" value="HTH_AraC-typ_CS"/>
</dbReference>
<evidence type="ECO:0000259" key="4">
    <source>
        <dbReference type="PROSITE" id="PS01124"/>
    </source>
</evidence>
<dbReference type="PROSITE" id="PS01124">
    <property type="entry name" value="HTH_ARAC_FAMILY_2"/>
    <property type="match status" value="1"/>
</dbReference>
<keyword evidence="1" id="KW-0805">Transcription regulation</keyword>
<evidence type="ECO:0000313" key="6">
    <source>
        <dbReference type="Proteomes" id="UP001501563"/>
    </source>
</evidence>
<evidence type="ECO:0000256" key="3">
    <source>
        <dbReference type="ARBA" id="ARBA00023163"/>
    </source>
</evidence>